<evidence type="ECO:0000256" key="10">
    <source>
        <dbReference type="ARBA" id="ARBA00048988"/>
    </source>
</evidence>
<dbReference type="Pfam" id="PF00580">
    <property type="entry name" value="UvrD-helicase"/>
    <property type="match status" value="1"/>
</dbReference>
<dbReference type="GO" id="GO:0043138">
    <property type="term" value="F:3'-5' DNA helicase activity"/>
    <property type="evidence" value="ECO:0007669"/>
    <property type="project" value="UniProtKB-UniRule"/>
</dbReference>
<dbReference type="PANTHER" id="PTHR11070">
    <property type="entry name" value="UVRD / RECB / PCRA DNA HELICASE FAMILY MEMBER"/>
    <property type="match status" value="1"/>
</dbReference>
<evidence type="ECO:0000256" key="5">
    <source>
        <dbReference type="ARBA" id="ARBA00022806"/>
    </source>
</evidence>
<dbReference type="CDD" id="cd18807">
    <property type="entry name" value="SF1_C_UvrD"/>
    <property type="match status" value="1"/>
</dbReference>
<evidence type="ECO:0000313" key="13">
    <source>
        <dbReference type="Proteomes" id="UP000030081"/>
    </source>
</evidence>
<evidence type="ECO:0000256" key="9">
    <source>
        <dbReference type="ARBA" id="ARBA00034617"/>
    </source>
</evidence>
<dbReference type="InterPro" id="IPR013986">
    <property type="entry name" value="DExx_box_DNA_helicase_dom_sf"/>
</dbReference>
<evidence type="ECO:0000256" key="4">
    <source>
        <dbReference type="ARBA" id="ARBA00022801"/>
    </source>
</evidence>
<organism evidence="12 13">
    <name type="scientific">Vibrio coralliilyticus</name>
    <dbReference type="NCBI Taxonomy" id="190893"/>
    <lineage>
        <taxon>Bacteria</taxon>
        <taxon>Pseudomonadati</taxon>
        <taxon>Pseudomonadota</taxon>
        <taxon>Gammaproteobacteria</taxon>
        <taxon>Vibrionales</taxon>
        <taxon>Vibrionaceae</taxon>
        <taxon>Vibrio</taxon>
    </lineage>
</organism>
<evidence type="ECO:0000256" key="7">
    <source>
        <dbReference type="ARBA" id="ARBA00023125"/>
    </source>
</evidence>
<sequence length="672" mass="77423">MKLNPNQDEAVKYVSGPCLVLAGAGSGKTRVITNKIAYLVQQCGYKARNIAAVTFTNKAAREMKERVGQTLGKNESKGLMVSTFHTLGLNIIKREYKALGLKSGFSLFDDQDQLALLKELTEKQLDGDKDLLRQLLSTISNWKNDMLTPEQAKAYAQGEQQQLFAFCFDMYQKQMKAYNALDFDDLIALPVLLLRTNEEVRQRWQNRIRYLLVDEYQDTNTSQYELVKLIVGERGRLTVVGDDDQSIYSWRGAKPQNLVLLGEDYPSLRLIKLEQNYRSTSRILRAANILIANNPHVYEKSLFSEIPDGEKLKVLLAKDEEHEAERVTGELIAHKFLNRTDYRDYAILYRGNHQSRLIEKSLMQNRVPYKLSGGTSFFARAEIKDIMAYLRVLVNPDDDNAFLRIVNTPRREIGPVTLEKLGSYANMRGKSLFECSFEIGLEQHLSGRGLENLRRFSQWLVKIADQAERGDTVEAVRSLVRDINYEDWLYETSASPKAAEMRMKNVSDLYSWIVADLEGDNYDQEEKTIKEVVQRLTLRDMMERGEEDDDSDAVQLMTLHASKGLEFPYVYLIGSEEGILPHQTSIDEDNVEEERRLMYVGITRAQRELTFTMCKERRQFGELIKPTQSRFLDELPFDDVEWEVNKKPQTQEERMAKGQAHIANIRAMFNKK</sequence>
<dbReference type="KEGG" id="vct:JV59_39705"/>
<dbReference type="HAMAP" id="MF_01920">
    <property type="entry name" value="Helicase_Rep"/>
    <property type="match status" value="1"/>
</dbReference>
<dbReference type="PROSITE" id="PS51198">
    <property type="entry name" value="UVRD_HELICASE_ATP_BIND"/>
    <property type="match status" value="1"/>
</dbReference>
<dbReference type="NCBIfam" id="NF008172">
    <property type="entry name" value="PRK10919.1"/>
    <property type="match status" value="1"/>
</dbReference>
<evidence type="ECO:0000256" key="11">
    <source>
        <dbReference type="HAMAP-Rule" id="MF_01920"/>
    </source>
</evidence>
<protein>
    <recommendedName>
        <fullName evidence="11">ATP-dependent DNA helicase Rep</fullName>
        <ecNumber evidence="11">5.6.2.4</ecNumber>
    </recommendedName>
    <alternativeName>
        <fullName evidence="11">DNA 3'-5' helicase Rep</fullName>
    </alternativeName>
</protein>
<dbReference type="FunFam" id="1.10.486.10:FF:000002">
    <property type="entry name" value="ATP-dependent DNA helicase Rep"/>
    <property type="match status" value="1"/>
</dbReference>
<dbReference type="FunFam" id="1.10.10.160:FF:000001">
    <property type="entry name" value="ATP-dependent DNA helicase"/>
    <property type="match status" value="1"/>
</dbReference>
<dbReference type="Pfam" id="PF13361">
    <property type="entry name" value="UvrD_C"/>
    <property type="match status" value="1"/>
</dbReference>
<dbReference type="EC" id="5.6.2.4" evidence="11"/>
<dbReference type="InterPro" id="IPR014017">
    <property type="entry name" value="DNA_helicase_UvrD-like_C"/>
</dbReference>
<evidence type="ECO:0000256" key="6">
    <source>
        <dbReference type="ARBA" id="ARBA00022840"/>
    </source>
</evidence>
<evidence type="ECO:0000256" key="3">
    <source>
        <dbReference type="ARBA" id="ARBA00022741"/>
    </source>
</evidence>
<feature type="binding site" evidence="11">
    <location>
        <position position="278"/>
    </location>
    <ligand>
        <name>ATP</name>
        <dbReference type="ChEBI" id="CHEBI:30616"/>
    </ligand>
</feature>
<evidence type="ECO:0000313" key="12">
    <source>
        <dbReference type="EMBL" id="AIW17616.1"/>
    </source>
</evidence>
<dbReference type="GO" id="GO:0032991">
    <property type="term" value="C:protein-containing complex"/>
    <property type="evidence" value="ECO:0007669"/>
    <property type="project" value="UniProtKB-ARBA"/>
</dbReference>
<comment type="similarity">
    <text evidence="1 11">Belongs to the helicase family. UvrD subfamily.</text>
</comment>
<comment type="subunit">
    <text evidence="11">Homodimer.</text>
</comment>
<keyword evidence="3 11" id="KW-0547">Nucleotide-binding</keyword>
<evidence type="ECO:0000256" key="2">
    <source>
        <dbReference type="ARBA" id="ARBA00022705"/>
    </source>
</evidence>
<dbReference type="GO" id="GO:0006260">
    <property type="term" value="P:DNA replication"/>
    <property type="evidence" value="ECO:0007669"/>
    <property type="project" value="UniProtKB-UniRule"/>
</dbReference>
<comment type="catalytic activity">
    <reaction evidence="10 11">
        <text>ATP + H2O = ADP + phosphate + H(+)</text>
        <dbReference type="Rhea" id="RHEA:13065"/>
        <dbReference type="ChEBI" id="CHEBI:15377"/>
        <dbReference type="ChEBI" id="CHEBI:15378"/>
        <dbReference type="ChEBI" id="CHEBI:30616"/>
        <dbReference type="ChEBI" id="CHEBI:43474"/>
        <dbReference type="ChEBI" id="CHEBI:456216"/>
        <dbReference type="EC" id="5.6.2.4"/>
    </reaction>
</comment>
<dbReference type="PROSITE" id="PS51217">
    <property type="entry name" value="UVRD_HELICASE_CTER"/>
    <property type="match status" value="1"/>
</dbReference>
<dbReference type="AlphaFoldDB" id="A0AAE5GLI9"/>
<accession>A0AAE5GLI9</accession>
<dbReference type="Proteomes" id="UP000030081">
    <property type="component" value="Chromosome 1"/>
</dbReference>
<dbReference type="SUPFAM" id="SSF52540">
    <property type="entry name" value="P-loop containing nucleoside triphosphate hydrolases"/>
    <property type="match status" value="1"/>
</dbReference>
<dbReference type="GO" id="GO:0000725">
    <property type="term" value="P:recombinational repair"/>
    <property type="evidence" value="ECO:0007669"/>
    <property type="project" value="TreeGrafter"/>
</dbReference>
<name>A0AAE5GLI9_9VIBR</name>
<dbReference type="GO" id="GO:0009314">
    <property type="term" value="P:response to radiation"/>
    <property type="evidence" value="ECO:0007669"/>
    <property type="project" value="UniProtKB-ARBA"/>
</dbReference>
<evidence type="ECO:0000256" key="1">
    <source>
        <dbReference type="ARBA" id="ARBA00009922"/>
    </source>
</evidence>
<dbReference type="GO" id="GO:0003697">
    <property type="term" value="F:single-stranded DNA binding"/>
    <property type="evidence" value="ECO:0007669"/>
    <property type="project" value="UniProtKB-UniRule"/>
</dbReference>
<reference evidence="12 13" key="1">
    <citation type="submission" date="2014-10" db="EMBL/GenBank/DDBJ databases">
        <title>The Complete Genome Sequence for the Shellfish Pathogen Vibrio coralliilyticus RE98 Isolated from a Shellfish Hatchery.</title>
        <authorList>
            <person name="Richards G.P."/>
            <person name="Bono J.L."/>
            <person name="Watson M.A."/>
            <person name="Needleman D.S."/>
        </authorList>
    </citation>
    <scope>NUCLEOTIDE SEQUENCE [LARGE SCALE GENOMIC DNA]</scope>
    <source>
        <strain evidence="12 13">RE98</strain>
    </source>
</reference>
<gene>
    <name evidence="11" type="primary">rep</name>
    <name evidence="12" type="ORF">IX92_00425</name>
</gene>
<dbReference type="GeneID" id="93940538"/>
<keyword evidence="5 11" id="KW-0347">Helicase</keyword>
<dbReference type="InterPro" id="IPR000212">
    <property type="entry name" value="DNA_helicase_UvrD/REP"/>
</dbReference>
<dbReference type="GO" id="GO:0005829">
    <property type="term" value="C:cytosol"/>
    <property type="evidence" value="ECO:0007669"/>
    <property type="project" value="TreeGrafter"/>
</dbReference>
<comment type="function">
    <text evidence="11">Rep helicase is a single-stranded DNA-dependent ATPase involved in DNA replication; it can initiate unwinding at a nick in the DNA. It binds to the single-stranded DNA and acts in a progressive fashion along the DNA in the 3' to 5' direction.</text>
</comment>
<comment type="catalytic activity">
    <reaction evidence="9 11">
        <text>Couples ATP hydrolysis with the unwinding of duplex DNA by translocating in the 3'-5' direction.</text>
        <dbReference type="EC" id="5.6.2.4"/>
    </reaction>
</comment>
<dbReference type="InterPro" id="IPR014016">
    <property type="entry name" value="UvrD-like_ATP-bd"/>
</dbReference>
<dbReference type="RefSeq" id="WP_006957602.1">
    <property type="nucleotide sequence ID" value="NZ_CP009264.1"/>
</dbReference>
<dbReference type="EMBL" id="CP009617">
    <property type="protein sequence ID" value="AIW17616.1"/>
    <property type="molecule type" value="Genomic_DNA"/>
</dbReference>
<dbReference type="Gene3D" id="3.40.50.300">
    <property type="entry name" value="P-loop containing nucleotide triphosphate hydrolases"/>
    <property type="match status" value="2"/>
</dbReference>
<keyword evidence="13" id="KW-1185">Reference proteome</keyword>
<keyword evidence="2 11" id="KW-0235">DNA replication</keyword>
<dbReference type="GO" id="GO:0005524">
    <property type="term" value="F:ATP binding"/>
    <property type="evidence" value="ECO:0007669"/>
    <property type="project" value="UniProtKB-UniRule"/>
</dbReference>
<dbReference type="Gene3D" id="1.10.486.10">
    <property type="entry name" value="PCRA, domain 4"/>
    <property type="match status" value="1"/>
</dbReference>
<proteinExistence type="inferred from homology"/>
<dbReference type="InterPro" id="IPR027417">
    <property type="entry name" value="P-loop_NTPase"/>
</dbReference>
<keyword evidence="8 11" id="KW-0413">Isomerase</keyword>
<dbReference type="GO" id="GO:0016787">
    <property type="term" value="F:hydrolase activity"/>
    <property type="evidence" value="ECO:0007669"/>
    <property type="project" value="UniProtKB-UniRule"/>
</dbReference>
<dbReference type="InterPro" id="IPR005752">
    <property type="entry name" value="Helicase_Rep"/>
</dbReference>
<dbReference type="KEGG" id="vcy:IX92_00425"/>
<dbReference type="PANTHER" id="PTHR11070:SF64">
    <property type="entry name" value="ATP-DEPENDENT DNA HELICASE REP"/>
    <property type="match status" value="1"/>
</dbReference>
<dbReference type="Gene3D" id="1.10.10.160">
    <property type="match status" value="1"/>
</dbReference>
<evidence type="ECO:0000256" key="8">
    <source>
        <dbReference type="ARBA" id="ARBA00023235"/>
    </source>
</evidence>
<dbReference type="CDD" id="cd17932">
    <property type="entry name" value="DEXQc_UvrD"/>
    <property type="match status" value="1"/>
</dbReference>
<keyword evidence="7 11" id="KW-0238">DNA-binding</keyword>
<dbReference type="NCBIfam" id="TIGR01074">
    <property type="entry name" value="rep"/>
    <property type="match status" value="1"/>
</dbReference>
<keyword evidence="4 11" id="KW-0378">Hydrolase</keyword>
<keyword evidence="6 11" id="KW-0067">ATP-binding</keyword>